<comment type="caution">
    <text evidence="1">The sequence shown here is derived from an EMBL/GenBank/DDBJ whole genome shotgun (WGS) entry which is preliminary data.</text>
</comment>
<gene>
    <name evidence="1" type="ORF">AB0K36_26885</name>
</gene>
<dbReference type="RefSeq" id="WP_364599269.1">
    <property type="nucleotide sequence ID" value="NZ_JBFAQK010000051.1"/>
</dbReference>
<dbReference type="EMBL" id="JBFAQK010000051">
    <property type="protein sequence ID" value="MEV4684393.1"/>
    <property type="molecule type" value="Genomic_DNA"/>
</dbReference>
<name>A0ABV3I277_9ACTN</name>
<evidence type="ECO:0000313" key="1">
    <source>
        <dbReference type="EMBL" id="MEV4684393.1"/>
    </source>
</evidence>
<dbReference type="Proteomes" id="UP001552521">
    <property type="component" value="Unassembled WGS sequence"/>
</dbReference>
<proteinExistence type="predicted"/>
<evidence type="ECO:0008006" key="3">
    <source>
        <dbReference type="Google" id="ProtNLM"/>
    </source>
</evidence>
<reference evidence="1 2" key="1">
    <citation type="submission" date="2024-06" db="EMBL/GenBank/DDBJ databases">
        <title>The Natural Products Discovery Center: Release of the First 8490 Sequenced Strains for Exploring Actinobacteria Biosynthetic Diversity.</title>
        <authorList>
            <person name="Kalkreuter E."/>
            <person name="Kautsar S.A."/>
            <person name="Yang D."/>
            <person name="Bader C.D."/>
            <person name="Teijaro C.N."/>
            <person name="Fluegel L."/>
            <person name="Davis C.M."/>
            <person name="Simpson J.R."/>
            <person name="Lauterbach L."/>
            <person name="Steele A.D."/>
            <person name="Gui C."/>
            <person name="Meng S."/>
            <person name="Li G."/>
            <person name="Viehrig K."/>
            <person name="Ye F."/>
            <person name="Su P."/>
            <person name="Kiefer A.F."/>
            <person name="Nichols A."/>
            <person name="Cepeda A.J."/>
            <person name="Yan W."/>
            <person name="Fan B."/>
            <person name="Jiang Y."/>
            <person name="Adhikari A."/>
            <person name="Zheng C.-J."/>
            <person name="Schuster L."/>
            <person name="Cowan T.M."/>
            <person name="Smanski M.J."/>
            <person name="Chevrette M.G."/>
            <person name="De Carvalho L.P.S."/>
            <person name="Shen B."/>
        </authorList>
    </citation>
    <scope>NUCLEOTIDE SEQUENCE [LARGE SCALE GENOMIC DNA]</scope>
    <source>
        <strain evidence="1 2">NPDC049344</strain>
    </source>
</reference>
<protein>
    <recommendedName>
        <fullName evidence="3">HNH endonuclease</fullName>
    </recommendedName>
</protein>
<evidence type="ECO:0000313" key="2">
    <source>
        <dbReference type="Proteomes" id="UP001552521"/>
    </source>
</evidence>
<sequence length="226" mass="24987">MSLPDWQDKTLGTMKRAALWLIAVVGEGNTFTKEDVKKAFPGVSQADRRVRDLRDFGWQIDTHRDDASLGQHEQRFKKKGEPVWEPGKGSRPGTKVTHTRRREVLSSDGHFCRSCGITPGESYEGTYDAAQLDIARRSVQQPDGSEHVELVAECNRCRVGGVGRAADLNAILGAIQSLGGLERQALAGWVSADKREFSAVERLWADYRTLPSESRAKVRQVLGLAG</sequence>
<keyword evidence="2" id="KW-1185">Reference proteome</keyword>
<accession>A0ABV3I277</accession>
<organism evidence="1 2">
    <name type="scientific">Streptomyces kurssanovii</name>
    <dbReference type="NCBI Taxonomy" id="67312"/>
    <lineage>
        <taxon>Bacteria</taxon>
        <taxon>Bacillati</taxon>
        <taxon>Actinomycetota</taxon>
        <taxon>Actinomycetes</taxon>
        <taxon>Kitasatosporales</taxon>
        <taxon>Streptomycetaceae</taxon>
        <taxon>Streptomyces</taxon>
    </lineage>
</organism>